<dbReference type="Gene3D" id="2.40.128.270">
    <property type="match status" value="1"/>
</dbReference>
<proteinExistence type="predicted"/>
<sequence>MTNSVNGRWVSAKPGSAAFLNITADGALTGSDGANRISTTWSSDDSGAVVESFLTTQRAAQGMERWVGRTRRVEAAGNQLNVFDQAGNHLGVLNRTDDADDSDEGR</sequence>
<dbReference type="STRING" id="629680.SAMN04489751_0177"/>
<dbReference type="EMBL" id="LT629739">
    <property type="protein sequence ID" value="SDR71306.1"/>
    <property type="molecule type" value="Genomic_DNA"/>
</dbReference>
<dbReference type="RefSeq" id="WP_092101984.1">
    <property type="nucleotide sequence ID" value="NZ_LT629739.1"/>
</dbReference>
<accession>A0A1H1L9X5</accession>
<reference evidence="1" key="1">
    <citation type="submission" date="2016-10" db="EMBL/GenBank/DDBJ databases">
        <authorList>
            <person name="Varghese N."/>
            <person name="Submissions S."/>
        </authorList>
    </citation>
    <scope>NUCLEOTIDE SEQUENCE [LARGE SCALE GENOMIC DNA]</scope>
    <source>
        <strain evidence="1">DSM 22082</strain>
    </source>
</reference>
<keyword evidence="2" id="KW-1185">Reference proteome</keyword>
<evidence type="ECO:0000313" key="2">
    <source>
        <dbReference type="Proteomes" id="UP000199700"/>
    </source>
</evidence>
<dbReference type="Proteomes" id="UP000199700">
    <property type="component" value="Chromosome"/>
</dbReference>
<dbReference type="OrthoDB" id="4990393at2"/>
<dbReference type="InterPro" id="IPR038670">
    <property type="entry name" value="HslJ-like_sf"/>
</dbReference>
<dbReference type="AlphaFoldDB" id="A0A1H1L9X5"/>
<evidence type="ECO:0000313" key="1">
    <source>
        <dbReference type="EMBL" id="SDR71306.1"/>
    </source>
</evidence>
<gene>
    <name evidence="1" type="ORF">SAMN04489751_0177</name>
</gene>
<name>A0A1H1L9X5_BRESA</name>
<organism evidence="1 2">
    <name type="scientific">Brevibacterium sandarakinum</name>
    <dbReference type="NCBI Taxonomy" id="629680"/>
    <lineage>
        <taxon>Bacteria</taxon>
        <taxon>Bacillati</taxon>
        <taxon>Actinomycetota</taxon>
        <taxon>Actinomycetes</taxon>
        <taxon>Micrococcales</taxon>
        <taxon>Brevibacteriaceae</taxon>
        <taxon>Brevibacterium</taxon>
    </lineage>
</organism>
<protein>
    <submittedName>
        <fullName evidence="1">Uncharacterized protein</fullName>
    </submittedName>
</protein>